<dbReference type="AlphaFoldDB" id="A0A6A5SZT3"/>
<dbReference type="EMBL" id="ML976009">
    <property type="protein sequence ID" value="KAF1945500.1"/>
    <property type="molecule type" value="Genomic_DNA"/>
</dbReference>
<dbReference type="Proteomes" id="UP000800038">
    <property type="component" value="Unassembled WGS sequence"/>
</dbReference>
<keyword evidence="2" id="KW-1185">Reference proteome</keyword>
<evidence type="ECO:0000313" key="2">
    <source>
        <dbReference type="Proteomes" id="UP000800038"/>
    </source>
</evidence>
<accession>A0A6A5SZT3</accession>
<dbReference type="OrthoDB" id="2590011at2759"/>
<evidence type="ECO:0000313" key="1">
    <source>
        <dbReference type="EMBL" id="KAF1945500.1"/>
    </source>
</evidence>
<sequence length="169" mass="18380">MSEMSVSDAPVIPPPATYLGELDPTVVGIGLVLALESPCLGHIDVAHSDHDPKSTGHALTVSASLLHHSPNPSGRRLESVAAWEVSGLGIKRLSEFSQAIPLMDGEVTPVQAWDYIRKQAQYENIEVERMETLKEKLVGHVRCYGFGGVIERGVFENSVFEAFVVGRVF</sequence>
<reference evidence="1" key="1">
    <citation type="journal article" date="2020" name="Stud. Mycol.">
        <title>101 Dothideomycetes genomes: a test case for predicting lifestyles and emergence of pathogens.</title>
        <authorList>
            <person name="Haridas S."/>
            <person name="Albert R."/>
            <person name="Binder M."/>
            <person name="Bloem J."/>
            <person name="Labutti K."/>
            <person name="Salamov A."/>
            <person name="Andreopoulos B."/>
            <person name="Baker S."/>
            <person name="Barry K."/>
            <person name="Bills G."/>
            <person name="Bluhm B."/>
            <person name="Cannon C."/>
            <person name="Castanera R."/>
            <person name="Culley D."/>
            <person name="Daum C."/>
            <person name="Ezra D."/>
            <person name="Gonzalez J."/>
            <person name="Henrissat B."/>
            <person name="Kuo A."/>
            <person name="Liang C."/>
            <person name="Lipzen A."/>
            <person name="Lutzoni F."/>
            <person name="Magnuson J."/>
            <person name="Mondo S."/>
            <person name="Nolan M."/>
            <person name="Ohm R."/>
            <person name="Pangilinan J."/>
            <person name="Park H.-J."/>
            <person name="Ramirez L."/>
            <person name="Alfaro M."/>
            <person name="Sun H."/>
            <person name="Tritt A."/>
            <person name="Yoshinaga Y."/>
            <person name="Zwiers L.-H."/>
            <person name="Turgeon B."/>
            <person name="Goodwin S."/>
            <person name="Spatafora J."/>
            <person name="Crous P."/>
            <person name="Grigoriev I."/>
        </authorList>
    </citation>
    <scope>NUCLEOTIDE SEQUENCE</scope>
    <source>
        <strain evidence="1">CBS 161.51</strain>
    </source>
</reference>
<organism evidence="1 2">
    <name type="scientific">Clathrospora elynae</name>
    <dbReference type="NCBI Taxonomy" id="706981"/>
    <lineage>
        <taxon>Eukaryota</taxon>
        <taxon>Fungi</taxon>
        <taxon>Dikarya</taxon>
        <taxon>Ascomycota</taxon>
        <taxon>Pezizomycotina</taxon>
        <taxon>Dothideomycetes</taxon>
        <taxon>Pleosporomycetidae</taxon>
        <taxon>Pleosporales</taxon>
        <taxon>Diademaceae</taxon>
        <taxon>Clathrospora</taxon>
    </lineage>
</organism>
<name>A0A6A5SZT3_9PLEO</name>
<protein>
    <submittedName>
        <fullName evidence="1">Uncharacterized protein</fullName>
    </submittedName>
</protein>
<proteinExistence type="predicted"/>
<gene>
    <name evidence="1" type="ORF">EJ02DRAFT_369446</name>
</gene>